<evidence type="ECO:0000313" key="1">
    <source>
        <dbReference type="EMBL" id="KCZ81243.1"/>
    </source>
</evidence>
<dbReference type="GO" id="GO:0019135">
    <property type="term" value="F:deoxyhypusine monooxygenase activity"/>
    <property type="evidence" value="ECO:0007669"/>
    <property type="project" value="TreeGrafter"/>
</dbReference>
<organism evidence="1 2">
    <name type="scientific">Anncaliia algerae PRA339</name>
    <dbReference type="NCBI Taxonomy" id="1288291"/>
    <lineage>
        <taxon>Eukaryota</taxon>
        <taxon>Fungi</taxon>
        <taxon>Fungi incertae sedis</taxon>
        <taxon>Microsporidia</taxon>
        <taxon>Tubulinosematoidea</taxon>
        <taxon>Tubulinosematidae</taxon>
        <taxon>Anncaliia</taxon>
    </lineage>
</organism>
<evidence type="ECO:0008006" key="3">
    <source>
        <dbReference type="Google" id="ProtNLM"/>
    </source>
</evidence>
<evidence type="ECO:0000313" key="2">
    <source>
        <dbReference type="Proteomes" id="UP000030655"/>
    </source>
</evidence>
<dbReference type="Gene3D" id="1.25.10.10">
    <property type="entry name" value="Leucine-rich Repeat Variant"/>
    <property type="match status" value="1"/>
</dbReference>
<reference evidence="1 2" key="2">
    <citation type="submission" date="2014-03" db="EMBL/GenBank/DDBJ databases">
        <title>The Genome Sequence of Anncaliia algerae insect isolate PRA339.</title>
        <authorList>
            <consortium name="The Broad Institute Genome Sequencing Platform"/>
            <consortium name="The Broad Institute Genome Sequencing Center for Infectious Disease"/>
            <person name="Cuomo C."/>
            <person name="Becnel J."/>
            <person name="Sanscrainte N."/>
            <person name="Walker B."/>
            <person name="Young S.K."/>
            <person name="Zeng Q."/>
            <person name="Gargeya S."/>
            <person name="Fitzgerald M."/>
            <person name="Haas B."/>
            <person name="Abouelleil A."/>
            <person name="Alvarado L."/>
            <person name="Arachchi H.M."/>
            <person name="Berlin A.M."/>
            <person name="Chapman S.B."/>
            <person name="Dewar J."/>
            <person name="Goldberg J."/>
            <person name="Griggs A."/>
            <person name="Gujja S."/>
            <person name="Hansen M."/>
            <person name="Howarth C."/>
            <person name="Imamovic A."/>
            <person name="Larimer J."/>
            <person name="McCowan C."/>
            <person name="Murphy C."/>
            <person name="Neiman D."/>
            <person name="Pearson M."/>
            <person name="Priest M."/>
            <person name="Roberts A."/>
            <person name="Saif S."/>
            <person name="Shea T."/>
            <person name="Sisk P."/>
            <person name="Sykes S."/>
            <person name="Wortman J."/>
            <person name="Nusbaum C."/>
            <person name="Birren B."/>
        </authorList>
    </citation>
    <scope>NUCLEOTIDE SEQUENCE [LARGE SCALE GENOMIC DNA]</scope>
    <source>
        <strain evidence="1 2">PRA339</strain>
    </source>
</reference>
<dbReference type="STRING" id="1288291.A0A059F1S6"/>
<proteinExistence type="predicted"/>
<protein>
    <recommendedName>
        <fullName evidence="3">Deoxyhypusine hydroxylase</fullName>
    </recommendedName>
</protein>
<dbReference type="InterPro" id="IPR004155">
    <property type="entry name" value="PBS_lyase_HEAT"/>
</dbReference>
<dbReference type="Proteomes" id="UP000030655">
    <property type="component" value="Unassembled WGS sequence"/>
</dbReference>
<accession>A0A059F1S6</accession>
<dbReference type="PANTHER" id="PTHR12697:SF5">
    <property type="entry name" value="DEOXYHYPUSINE HYDROXYLASE"/>
    <property type="match status" value="1"/>
</dbReference>
<dbReference type="SMART" id="SM00567">
    <property type="entry name" value="EZ_HEAT"/>
    <property type="match status" value="3"/>
</dbReference>
<dbReference type="PANTHER" id="PTHR12697">
    <property type="entry name" value="PBS LYASE HEAT-LIKE PROTEIN"/>
    <property type="match status" value="1"/>
</dbReference>
<reference evidence="2" key="1">
    <citation type="submission" date="2013-02" db="EMBL/GenBank/DDBJ databases">
        <authorList>
            <consortium name="The Broad Institute Genome Sequencing Platform"/>
            <person name="Cuomo C."/>
            <person name="Becnel J."/>
            <person name="Sanscrainte N."/>
            <person name="Walker B."/>
            <person name="Young S.K."/>
            <person name="Zeng Q."/>
            <person name="Gargeya S."/>
            <person name="Fitzgerald M."/>
            <person name="Haas B."/>
            <person name="Abouelleil A."/>
            <person name="Alvarado L."/>
            <person name="Arachchi H.M."/>
            <person name="Berlin A.M."/>
            <person name="Chapman S.B."/>
            <person name="Dewar J."/>
            <person name="Goldberg J."/>
            <person name="Griggs A."/>
            <person name="Gujja S."/>
            <person name="Hansen M."/>
            <person name="Howarth C."/>
            <person name="Imamovic A."/>
            <person name="Larimer J."/>
            <person name="McCowan C."/>
            <person name="Murphy C."/>
            <person name="Neiman D."/>
            <person name="Pearson M."/>
            <person name="Priest M."/>
            <person name="Roberts A."/>
            <person name="Saif S."/>
            <person name="Shea T."/>
            <person name="Sisk P."/>
            <person name="Sykes S."/>
            <person name="Wortman J."/>
            <person name="Nusbaum C."/>
            <person name="Birren B."/>
        </authorList>
    </citation>
    <scope>NUCLEOTIDE SEQUENCE [LARGE SCALE GENOMIC DNA]</scope>
    <source>
        <strain evidence="2">PRA339</strain>
    </source>
</reference>
<dbReference type="InterPro" id="IPR011989">
    <property type="entry name" value="ARM-like"/>
</dbReference>
<dbReference type="VEuPathDB" id="MicrosporidiaDB:H312_01320"/>
<dbReference type="SUPFAM" id="SSF48371">
    <property type="entry name" value="ARM repeat"/>
    <property type="match status" value="1"/>
</dbReference>
<keyword evidence="2" id="KW-1185">Reference proteome</keyword>
<dbReference type="InterPro" id="IPR016024">
    <property type="entry name" value="ARM-type_fold"/>
</dbReference>
<dbReference type="OrthoDB" id="421002at2759"/>
<dbReference type="EMBL" id="KK365146">
    <property type="protein sequence ID" value="KCZ81243.1"/>
    <property type="molecule type" value="Genomic_DNA"/>
</dbReference>
<dbReference type="HOGENOM" id="CLU_053974_2_1_1"/>
<dbReference type="AlphaFoldDB" id="A0A059F1S6"/>
<name>A0A059F1S6_9MICR</name>
<sequence>MCEDFVSAKTVLFSENAHITEKMRALFTLRNILTDESALTICEAFKFKSVLLKHELAYVLGQMRLEVSLPKLISVLKDESENEIVRHEAAEALGNFDYKDKTEILKLLHSFIDHESKPLSETAYLSYNKLKREVNEISKYNSFDPAMPLDKNLTREEMRKFLLDDSSDLFLKYEIIF</sequence>
<gene>
    <name evidence="1" type="ORF">H312_01320</name>
</gene>